<dbReference type="EMBL" id="JAVYJV010000014">
    <property type="protein sequence ID" value="KAK4354493.1"/>
    <property type="molecule type" value="Genomic_DNA"/>
</dbReference>
<organism evidence="2 3">
    <name type="scientific">Anisodus tanguticus</name>
    <dbReference type="NCBI Taxonomy" id="243964"/>
    <lineage>
        <taxon>Eukaryota</taxon>
        <taxon>Viridiplantae</taxon>
        <taxon>Streptophyta</taxon>
        <taxon>Embryophyta</taxon>
        <taxon>Tracheophyta</taxon>
        <taxon>Spermatophyta</taxon>
        <taxon>Magnoliopsida</taxon>
        <taxon>eudicotyledons</taxon>
        <taxon>Gunneridae</taxon>
        <taxon>Pentapetalae</taxon>
        <taxon>asterids</taxon>
        <taxon>lamiids</taxon>
        <taxon>Solanales</taxon>
        <taxon>Solanaceae</taxon>
        <taxon>Solanoideae</taxon>
        <taxon>Hyoscyameae</taxon>
        <taxon>Anisodus</taxon>
    </lineage>
</organism>
<reference evidence="2" key="1">
    <citation type="submission" date="2023-12" db="EMBL/GenBank/DDBJ databases">
        <title>Genome assembly of Anisodus tanguticus.</title>
        <authorList>
            <person name="Wang Y.-J."/>
        </authorList>
    </citation>
    <scope>NUCLEOTIDE SEQUENCE</scope>
    <source>
        <strain evidence="2">KB-2021</strain>
        <tissue evidence="2">Leaf</tissue>
    </source>
</reference>
<accession>A0AAE1RMN3</accession>
<evidence type="ECO:0000313" key="3">
    <source>
        <dbReference type="Proteomes" id="UP001291623"/>
    </source>
</evidence>
<evidence type="ECO:0000256" key="1">
    <source>
        <dbReference type="SAM" id="MobiDB-lite"/>
    </source>
</evidence>
<sequence>MLNGRVFDPEIAEKFGMKEMPEMVEFQKWSHLFRLAVPSMFEEEVINFYKSMIAIDDSLLASVNGTQGHPNTAIPKGKEARPHSLSQNDEP</sequence>
<keyword evidence="3" id="KW-1185">Reference proteome</keyword>
<feature type="region of interest" description="Disordered" evidence="1">
    <location>
        <begin position="64"/>
        <end position="91"/>
    </location>
</feature>
<protein>
    <submittedName>
        <fullName evidence="2">Uncharacterized protein</fullName>
    </submittedName>
</protein>
<name>A0AAE1RMN3_9SOLA</name>
<proteinExistence type="predicted"/>
<gene>
    <name evidence="2" type="ORF">RND71_026687</name>
</gene>
<comment type="caution">
    <text evidence="2">The sequence shown here is derived from an EMBL/GenBank/DDBJ whole genome shotgun (WGS) entry which is preliminary data.</text>
</comment>
<evidence type="ECO:0000313" key="2">
    <source>
        <dbReference type="EMBL" id="KAK4354493.1"/>
    </source>
</evidence>
<dbReference type="AlphaFoldDB" id="A0AAE1RMN3"/>
<dbReference type="Proteomes" id="UP001291623">
    <property type="component" value="Unassembled WGS sequence"/>
</dbReference>